<proteinExistence type="predicted"/>
<dbReference type="AlphaFoldDB" id="A0AA87NWB3"/>
<protein>
    <recommendedName>
        <fullName evidence="1">PIN domain-containing protein</fullName>
    </recommendedName>
</protein>
<dbReference type="NCBIfam" id="TIGR00305">
    <property type="entry name" value="putative toxin-antitoxin system toxin component, PIN family"/>
    <property type="match status" value="1"/>
</dbReference>
<evidence type="ECO:0000313" key="3">
    <source>
        <dbReference type="Proteomes" id="UP000014634"/>
    </source>
</evidence>
<name>A0AA87NWB3_TREMD</name>
<dbReference type="SUPFAM" id="SSF88723">
    <property type="entry name" value="PIN domain-like"/>
    <property type="match status" value="1"/>
</dbReference>
<dbReference type="InterPro" id="IPR002716">
    <property type="entry name" value="PIN_dom"/>
</dbReference>
<dbReference type="InterPro" id="IPR029060">
    <property type="entry name" value="PIN-like_dom_sf"/>
</dbReference>
<reference evidence="2 3" key="1">
    <citation type="submission" date="2013-04" db="EMBL/GenBank/DDBJ databases">
        <title>The Genome Sequence of Treponema medium ATCC 700293.</title>
        <authorList>
            <consortium name="The Broad Institute Genomics Platform"/>
            <person name="Earl A."/>
            <person name="Ward D."/>
            <person name="Feldgarden M."/>
            <person name="Gevers D."/>
            <person name="Leonetti C."/>
            <person name="Blanton J.M."/>
            <person name="Dewhirst F.E."/>
            <person name="Izard J."/>
            <person name="Walker B."/>
            <person name="Young S."/>
            <person name="Zeng Q."/>
            <person name="Gargeya S."/>
            <person name="Fitzgerald M."/>
            <person name="Haas B."/>
            <person name="Abouelleil A."/>
            <person name="Allen A.W."/>
            <person name="Alvarado L."/>
            <person name="Arachchi H.M."/>
            <person name="Berlin A.M."/>
            <person name="Chapman S.B."/>
            <person name="Gainer-Dewar J."/>
            <person name="Goldberg J."/>
            <person name="Griggs A."/>
            <person name="Gujja S."/>
            <person name="Hansen M."/>
            <person name="Howarth C."/>
            <person name="Imamovic A."/>
            <person name="Ireland A."/>
            <person name="Larimer J."/>
            <person name="McCowan C."/>
            <person name="Murphy C."/>
            <person name="Pearson M."/>
            <person name="Poon T.W."/>
            <person name="Priest M."/>
            <person name="Roberts A."/>
            <person name="Saif S."/>
            <person name="Shea T."/>
            <person name="Sisk P."/>
            <person name="Sykes S."/>
            <person name="Wortman J."/>
            <person name="Nusbaum C."/>
            <person name="Birren B."/>
        </authorList>
    </citation>
    <scope>NUCLEOTIDE SEQUENCE [LARGE SCALE GENOMIC DNA]</scope>
    <source>
        <strain evidence="2 3">ATCC 700293</strain>
    </source>
</reference>
<dbReference type="InterPro" id="IPR002850">
    <property type="entry name" value="PIN_toxin-like"/>
</dbReference>
<gene>
    <name evidence="2" type="ORF">HMPREF9195_00113</name>
</gene>
<evidence type="ECO:0000313" key="2">
    <source>
        <dbReference type="EMBL" id="EPF30100.1"/>
    </source>
</evidence>
<evidence type="ECO:0000259" key="1">
    <source>
        <dbReference type="SMART" id="SM00670"/>
    </source>
</evidence>
<comment type="caution">
    <text evidence="2">The sequence shown here is derived from an EMBL/GenBank/DDBJ whole genome shotgun (WGS) entry which is preliminary data.</text>
</comment>
<dbReference type="SMART" id="SM00670">
    <property type="entry name" value="PINc"/>
    <property type="match status" value="1"/>
</dbReference>
<accession>A0AA87NWB3</accession>
<dbReference type="PANTHER" id="PTHR34610">
    <property type="entry name" value="SSL7007 PROTEIN"/>
    <property type="match status" value="1"/>
</dbReference>
<dbReference type="Pfam" id="PF13470">
    <property type="entry name" value="PIN_3"/>
    <property type="match status" value="1"/>
</dbReference>
<dbReference type="Proteomes" id="UP000014634">
    <property type="component" value="Unassembled WGS sequence"/>
</dbReference>
<organism evidence="2 3">
    <name type="scientific">Treponema medium ATCC 700293</name>
    <dbReference type="NCBI Taxonomy" id="1125700"/>
    <lineage>
        <taxon>Bacteria</taxon>
        <taxon>Pseudomonadati</taxon>
        <taxon>Spirochaetota</taxon>
        <taxon>Spirochaetia</taxon>
        <taxon>Spirochaetales</taxon>
        <taxon>Treponemataceae</taxon>
        <taxon>Treponema</taxon>
    </lineage>
</organism>
<sequence>MDIPIVVIDTNVMLSALKSVNGKSNQLLQEIGTGRFDFAISVPLILEYEAVLKKHLDRAYYSDADVNDFLNYLCQIGKHIKLFYLWRPYLRDGFDDHILELAIHSNSEVIITFNKKDFKEAEQLGIVALTPREFIDTLNGGQK</sequence>
<feature type="domain" description="PIN" evidence="1">
    <location>
        <begin position="4"/>
        <end position="119"/>
    </location>
</feature>
<dbReference type="RefSeq" id="WP_016670441.1">
    <property type="nucleotide sequence ID" value="NZ_KE332517.1"/>
</dbReference>
<dbReference type="PANTHER" id="PTHR34610:SF3">
    <property type="entry name" value="SSL7007 PROTEIN"/>
    <property type="match status" value="1"/>
</dbReference>
<dbReference type="EMBL" id="ATFE01000001">
    <property type="protein sequence ID" value="EPF30100.1"/>
    <property type="molecule type" value="Genomic_DNA"/>
</dbReference>